<dbReference type="EMBL" id="CP030073">
    <property type="protein sequence ID" value="AWW40755.1"/>
    <property type="molecule type" value="Genomic_DNA"/>
</dbReference>
<dbReference type="AlphaFoldDB" id="A0A2Z4J6C2"/>
<reference evidence="2 3" key="1">
    <citation type="journal article" date="2019" name="Int. J. Syst. Evol. Microbiol.">
        <title>Streptomyces cadmiisoli sp. nov., a novel actinomycete isolated from cadmium-contaminated soil.</title>
        <authorList>
            <person name="Li K."/>
            <person name="Tang X."/>
            <person name="Zhao J."/>
            <person name="Guo Y."/>
            <person name="Tang Y."/>
            <person name="Gao J."/>
        </authorList>
    </citation>
    <scope>NUCLEOTIDE SEQUENCE [LARGE SCALE GENOMIC DNA]</scope>
    <source>
        <strain evidence="2 3">ZFG47</strain>
    </source>
</reference>
<protein>
    <submittedName>
        <fullName evidence="2">Uncharacterized protein</fullName>
    </submittedName>
</protein>
<sequence>MAASALAGCTTVHRPAAPGPAGPQTQSPATRPDGRTQPQIVQAPAREALERIGPSRHPRPTAPTAPVTSSEPGRTTVPAPPKEAEPRVPREPSQPARSPSARVPDTSGALRETTDVCALGRDYGGWRSDSPQAVICERTYRR</sequence>
<gene>
    <name evidence="2" type="ORF">DN051_32130</name>
</gene>
<dbReference type="Proteomes" id="UP000249616">
    <property type="component" value="Chromosome"/>
</dbReference>
<dbReference type="KEGG" id="scad:DN051_32130"/>
<feature type="region of interest" description="Disordered" evidence="1">
    <location>
        <begin position="1"/>
        <end position="142"/>
    </location>
</feature>
<evidence type="ECO:0000313" key="3">
    <source>
        <dbReference type="Proteomes" id="UP000249616"/>
    </source>
</evidence>
<name>A0A2Z4J6C2_9ACTN</name>
<proteinExistence type="predicted"/>
<evidence type="ECO:0000256" key="1">
    <source>
        <dbReference type="SAM" id="MobiDB-lite"/>
    </source>
</evidence>
<organism evidence="2 3">
    <name type="scientific">Streptomyces cadmiisoli</name>
    <dbReference type="NCBI Taxonomy" id="2184053"/>
    <lineage>
        <taxon>Bacteria</taxon>
        <taxon>Bacillati</taxon>
        <taxon>Actinomycetota</taxon>
        <taxon>Actinomycetes</taxon>
        <taxon>Kitasatosporales</taxon>
        <taxon>Streptomycetaceae</taxon>
        <taxon>Streptomyces</taxon>
        <taxon>Streptomyces aurantiacus group</taxon>
    </lineage>
</organism>
<keyword evidence="3" id="KW-1185">Reference proteome</keyword>
<accession>A0A2Z4J6C2</accession>
<evidence type="ECO:0000313" key="2">
    <source>
        <dbReference type="EMBL" id="AWW40755.1"/>
    </source>
</evidence>